<proteinExistence type="inferred from homology"/>
<reference evidence="4" key="1">
    <citation type="submission" date="2017-04" db="EMBL/GenBank/DDBJ databases">
        <authorList>
            <person name="Varghese N."/>
            <person name="Submissions S."/>
        </authorList>
    </citation>
    <scope>NUCLEOTIDE SEQUENCE [LARGE SCALE GENOMIC DNA]</scope>
    <source>
        <strain evidence="4">Ballard 720</strain>
    </source>
</reference>
<dbReference type="InterPro" id="IPR010994">
    <property type="entry name" value="RuvA_2-like"/>
</dbReference>
<dbReference type="InterPro" id="IPR005628">
    <property type="entry name" value="GspK"/>
</dbReference>
<dbReference type="EMBL" id="FXAH01000021">
    <property type="protein sequence ID" value="SMF79792.1"/>
    <property type="molecule type" value="Genomic_DNA"/>
</dbReference>
<organism evidence="3 4">
    <name type="scientific">Trinickia caryophylli</name>
    <name type="common">Paraburkholderia caryophylli</name>
    <dbReference type="NCBI Taxonomy" id="28094"/>
    <lineage>
        <taxon>Bacteria</taxon>
        <taxon>Pseudomonadati</taxon>
        <taxon>Pseudomonadota</taxon>
        <taxon>Betaproteobacteria</taxon>
        <taxon>Burkholderiales</taxon>
        <taxon>Burkholderiaceae</taxon>
        <taxon>Trinickia</taxon>
    </lineage>
</organism>
<keyword evidence="1" id="KW-0813">Transport</keyword>
<dbReference type="Proteomes" id="UP000192911">
    <property type="component" value="Unassembled WGS sequence"/>
</dbReference>
<comment type="similarity">
    <text evidence="1">Belongs to the GSP K family.</text>
</comment>
<accession>A0A1X7H4M8</accession>
<dbReference type="SUPFAM" id="SSF158544">
    <property type="entry name" value="GspK insert domain-like"/>
    <property type="match status" value="1"/>
</dbReference>
<dbReference type="AlphaFoldDB" id="A0A1X7H4M8"/>
<dbReference type="NCBIfam" id="NF037980">
    <property type="entry name" value="T2SS_GspK"/>
    <property type="match status" value="1"/>
</dbReference>
<dbReference type="GO" id="GO:0005886">
    <property type="term" value="C:plasma membrane"/>
    <property type="evidence" value="ECO:0007669"/>
    <property type="project" value="UniProtKB-SubCell"/>
</dbReference>
<dbReference type="PANTHER" id="PTHR38831">
    <property type="entry name" value="TYPE II SECRETION SYSTEM PROTEIN K"/>
    <property type="match status" value="1"/>
</dbReference>
<dbReference type="OrthoDB" id="5293133at2"/>
<name>A0A1X7H4M8_TRICW</name>
<evidence type="ECO:0000313" key="3">
    <source>
        <dbReference type="EMBL" id="SMF79792.1"/>
    </source>
</evidence>
<evidence type="ECO:0000259" key="2">
    <source>
        <dbReference type="Pfam" id="PF03934"/>
    </source>
</evidence>
<dbReference type="InterPro" id="IPR038072">
    <property type="entry name" value="GspK_central_sf"/>
</dbReference>
<feature type="domain" description="T2SS protein K second SAM-like" evidence="2">
    <location>
        <begin position="229"/>
        <end position="280"/>
    </location>
</feature>
<dbReference type="Pfam" id="PF03934">
    <property type="entry name" value="T2SSK"/>
    <property type="match status" value="1"/>
</dbReference>
<dbReference type="PANTHER" id="PTHR38831:SF1">
    <property type="entry name" value="TYPE II SECRETION SYSTEM PROTEIN K-RELATED"/>
    <property type="match status" value="1"/>
</dbReference>
<evidence type="ECO:0000256" key="1">
    <source>
        <dbReference type="PIRNR" id="PIRNR002786"/>
    </source>
</evidence>
<keyword evidence="4" id="KW-1185">Reference proteome</keyword>
<dbReference type="PIRSF" id="PIRSF002786">
    <property type="entry name" value="XcpX"/>
    <property type="match status" value="1"/>
</dbReference>
<sequence length="335" mass="36190">MHGTRCRRTRRRANMRVRNDRGMAIVTALLVVALAATLAAGVAWRELVALRDVRNQRTAVELRWLERGAVEWARVVLREQARRSNVAFYGQRWSNPVRDIRLSSVLPRQALATSGELADAAISGWIEDAQAKFNLMNLASRAGPGQPWQVDGRGVAAYRRLLAPLAIDAGLAEATAIHIVRSLGAGSGIDGRPLQLVSLTDLARIPGYGPHAIAALSEVATLLPDYTEVNVNTASAAALMAAIPALDPSQAERLVERRKTAYFVSTADIALQLRAAGGEAALPDGALAAVNSGYFIVHCRIRSKRIDARVDTLIARYGIGNGVWTSVIWTRRAPG</sequence>
<dbReference type="InterPro" id="IPR049179">
    <property type="entry name" value="T2SSK_SAM-like_2nd"/>
</dbReference>
<keyword evidence="1" id="KW-0472">Membrane</keyword>
<gene>
    <name evidence="3" type="ORF">SAMN06295900_121108</name>
</gene>
<comment type="subcellular location">
    <subcellularLocation>
        <location evidence="1">Cell inner membrane</location>
    </subcellularLocation>
</comment>
<dbReference type="Gene3D" id="3.30.1300.30">
    <property type="entry name" value="GSPII I/J protein-like"/>
    <property type="match status" value="1"/>
</dbReference>
<protein>
    <recommendedName>
        <fullName evidence="1">Type II secretion system protein K</fullName>
    </recommendedName>
</protein>
<keyword evidence="1" id="KW-0997">Cell inner membrane</keyword>
<evidence type="ECO:0000313" key="4">
    <source>
        <dbReference type="Proteomes" id="UP000192911"/>
    </source>
</evidence>
<dbReference type="STRING" id="28094.SAMN06295900_121108"/>
<dbReference type="GO" id="GO:0009306">
    <property type="term" value="P:protein secretion"/>
    <property type="evidence" value="ECO:0007669"/>
    <property type="project" value="InterPro"/>
</dbReference>
<keyword evidence="1" id="KW-1003">Cell membrane</keyword>
<dbReference type="SUPFAM" id="SSF47781">
    <property type="entry name" value="RuvA domain 2-like"/>
    <property type="match status" value="1"/>
</dbReference>